<dbReference type="AlphaFoldDB" id="A0A2H0BWI2"/>
<gene>
    <name evidence="2" type="ORF">COW99_00950</name>
</gene>
<organism evidence="2 3">
    <name type="scientific">Candidatus Roizmanbacteria bacterium CG22_combo_CG10-13_8_21_14_all_38_20</name>
    <dbReference type="NCBI Taxonomy" id="1974862"/>
    <lineage>
        <taxon>Bacteria</taxon>
        <taxon>Candidatus Roizmaniibacteriota</taxon>
    </lineage>
</organism>
<proteinExistence type="predicted"/>
<comment type="caution">
    <text evidence="2">The sequence shown here is derived from an EMBL/GenBank/DDBJ whole genome shotgun (WGS) entry which is preliminary data.</text>
</comment>
<evidence type="ECO:0000256" key="1">
    <source>
        <dbReference type="SAM" id="Phobius"/>
    </source>
</evidence>
<dbReference type="InterPro" id="IPR011467">
    <property type="entry name" value="DUF1573"/>
</dbReference>
<feature type="transmembrane region" description="Helical" evidence="1">
    <location>
        <begin position="21"/>
        <end position="41"/>
    </location>
</feature>
<keyword evidence="1" id="KW-0472">Membrane</keyword>
<dbReference type="PANTHER" id="PTHR37833:SF1">
    <property type="entry name" value="SIGNAL PEPTIDE PROTEIN"/>
    <property type="match status" value="1"/>
</dbReference>
<dbReference type="PANTHER" id="PTHR37833">
    <property type="entry name" value="LIPOPROTEIN-RELATED"/>
    <property type="match status" value="1"/>
</dbReference>
<dbReference type="Gene3D" id="2.60.40.10">
    <property type="entry name" value="Immunoglobulins"/>
    <property type="match status" value="1"/>
</dbReference>
<protein>
    <recommendedName>
        <fullName evidence="4">DUF1573 domain-containing protein</fullName>
    </recommendedName>
</protein>
<sequence length="181" mass="19318">MTKDCCNDKNTKNTKKGMDPFVIGIVVATALLLVGVIFFGLKAGGATTPVTVDSQVELAVLNDTHDWGEIDIDGGKVSKSFAIENKGSSPLKLYNVNTSCMCTTAQLKVGDESSERYGMHTKSSDVFEVSPGEIAELIVEFDPAFHGPSGVGAISRTVTLETNDENNPTLSFQLTANVVKR</sequence>
<evidence type="ECO:0000313" key="3">
    <source>
        <dbReference type="Proteomes" id="UP000231246"/>
    </source>
</evidence>
<dbReference type="Proteomes" id="UP000231246">
    <property type="component" value="Unassembled WGS sequence"/>
</dbReference>
<dbReference type="InterPro" id="IPR013783">
    <property type="entry name" value="Ig-like_fold"/>
</dbReference>
<dbReference type="Pfam" id="PF07610">
    <property type="entry name" value="DUF1573"/>
    <property type="match status" value="1"/>
</dbReference>
<reference evidence="2 3" key="1">
    <citation type="submission" date="2017-09" db="EMBL/GenBank/DDBJ databases">
        <title>Depth-based differentiation of microbial function through sediment-hosted aquifers and enrichment of novel symbionts in the deep terrestrial subsurface.</title>
        <authorList>
            <person name="Probst A.J."/>
            <person name="Ladd B."/>
            <person name="Jarett J.K."/>
            <person name="Geller-Mcgrath D.E."/>
            <person name="Sieber C.M."/>
            <person name="Emerson J.B."/>
            <person name="Anantharaman K."/>
            <person name="Thomas B.C."/>
            <person name="Malmstrom R."/>
            <person name="Stieglmeier M."/>
            <person name="Klingl A."/>
            <person name="Woyke T."/>
            <person name="Ryan C.M."/>
            <person name="Banfield J.F."/>
        </authorList>
    </citation>
    <scope>NUCLEOTIDE SEQUENCE [LARGE SCALE GENOMIC DNA]</scope>
    <source>
        <strain evidence="2">CG22_combo_CG10-13_8_21_14_all_38_20</strain>
    </source>
</reference>
<keyword evidence="1" id="KW-0812">Transmembrane</keyword>
<dbReference type="EMBL" id="PCTA01000008">
    <property type="protein sequence ID" value="PIP62032.1"/>
    <property type="molecule type" value="Genomic_DNA"/>
</dbReference>
<evidence type="ECO:0000313" key="2">
    <source>
        <dbReference type="EMBL" id="PIP62032.1"/>
    </source>
</evidence>
<keyword evidence="1" id="KW-1133">Transmembrane helix</keyword>
<accession>A0A2H0BWI2</accession>
<evidence type="ECO:0008006" key="4">
    <source>
        <dbReference type="Google" id="ProtNLM"/>
    </source>
</evidence>
<name>A0A2H0BWI2_9BACT</name>